<evidence type="ECO:0008006" key="4">
    <source>
        <dbReference type="Google" id="ProtNLM"/>
    </source>
</evidence>
<comment type="caution">
    <text evidence="2">The sequence shown here is derived from an EMBL/GenBank/DDBJ whole genome shotgun (WGS) entry which is preliminary data.</text>
</comment>
<dbReference type="EMBL" id="VNHU01000009">
    <property type="protein sequence ID" value="TYP71556.1"/>
    <property type="molecule type" value="Genomic_DNA"/>
</dbReference>
<evidence type="ECO:0000313" key="3">
    <source>
        <dbReference type="Proteomes" id="UP000324376"/>
    </source>
</evidence>
<protein>
    <recommendedName>
        <fullName evidence="4">Pentapeptide repeat protein</fullName>
    </recommendedName>
</protein>
<name>A0A5S5BZC3_9FLAO</name>
<keyword evidence="3" id="KW-1185">Reference proteome</keyword>
<keyword evidence="1" id="KW-1133">Transmembrane helix</keyword>
<keyword evidence="1" id="KW-0472">Membrane</keyword>
<proteinExistence type="predicted"/>
<evidence type="ECO:0000313" key="2">
    <source>
        <dbReference type="EMBL" id="TYP71556.1"/>
    </source>
</evidence>
<keyword evidence="1" id="KW-0812">Transmembrane</keyword>
<dbReference type="Gene3D" id="2.160.20.80">
    <property type="entry name" value="E3 ubiquitin-protein ligase SopA"/>
    <property type="match status" value="1"/>
</dbReference>
<gene>
    <name evidence="2" type="ORF">BD809_109138</name>
</gene>
<dbReference type="RefSeq" id="WP_148783444.1">
    <property type="nucleotide sequence ID" value="NZ_VNHU01000009.1"/>
</dbReference>
<dbReference type="AlphaFoldDB" id="A0A5S5BZC3"/>
<sequence length="473" mass="55981">MEEINEKEFKSRLASTEISEYNDLIINFQNVTNVNLNEITLSNKFKNCKFIGKRVDFVDLSIGETSELTHTFRFDDCEFENDVFFKDCAIQEIRFINISKPVKNLHLASITLGYFTFQCAESLDDEISNNIGITIHNSEIVKYLDFLHLKSSNNLLISSCKINSVKIHNSKFERVDIDHCKIKNDFQFTLNNVEDSYFKHSEFNKTNFSNTDFGVETEFSFNNFGGIALFQSLQNEHRTRAKFKSCNFMKYTNFNKSTLYNLHLDTSKFQEFTSFQEMELNSIFLDRTIFEKPAFFDDIEIIRFSKCNKRTLRNIKQQLLRADNKIDYDNFRAHELNLYKEELKKTIKLNSKANRKKLSRDLTILRVNSFYSNNGTDWVKAIKRTLFVALLFYSIFYVVHNSDRKIDLYSASSYNEYFIGLFRYFLLTDFHNPLAQSREYLTNVWEWVPFIFGKILIAIGIYEILVSFRKFKR</sequence>
<reference evidence="2 3" key="1">
    <citation type="submission" date="2019-07" db="EMBL/GenBank/DDBJ databases">
        <title>Genomic Encyclopedia of Archaeal and Bacterial Type Strains, Phase II (KMG-II): from individual species to whole genera.</title>
        <authorList>
            <person name="Goeker M."/>
        </authorList>
    </citation>
    <scope>NUCLEOTIDE SEQUENCE [LARGE SCALE GENOMIC DNA]</scope>
    <source>
        <strain evidence="2 3">DSM 17527</strain>
    </source>
</reference>
<dbReference type="Proteomes" id="UP000324376">
    <property type="component" value="Unassembled WGS sequence"/>
</dbReference>
<organism evidence="2 3">
    <name type="scientific">Aquimarina intermedia</name>
    <dbReference type="NCBI Taxonomy" id="350814"/>
    <lineage>
        <taxon>Bacteria</taxon>
        <taxon>Pseudomonadati</taxon>
        <taxon>Bacteroidota</taxon>
        <taxon>Flavobacteriia</taxon>
        <taxon>Flavobacteriales</taxon>
        <taxon>Flavobacteriaceae</taxon>
        <taxon>Aquimarina</taxon>
    </lineage>
</organism>
<evidence type="ECO:0000256" key="1">
    <source>
        <dbReference type="SAM" id="Phobius"/>
    </source>
</evidence>
<dbReference type="OrthoDB" id="1122808at2"/>
<feature type="transmembrane region" description="Helical" evidence="1">
    <location>
        <begin position="447"/>
        <end position="468"/>
    </location>
</feature>
<accession>A0A5S5BZC3</accession>